<protein>
    <submittedName>
        <fullName evidence="1">Transcriptional regulator</fullName>
    </submittedName>
</protein>
<gene>
    <name evidence="1" type="ORF">ASILVAE211_16075</name>
</gene>
<sequence>MAKSEPFDLAPCFGSSEASLDLLNDAFASCDAGYVLHALSLVAHAQDKNVVAQSLSEDGDPRLTTLLGVTGALGFRLAVIALDDEGIAAAG</sequence>
<evidence type="ECO:0000313" key="1">
    <source>
        <dbReference type="EMBL" id="MCB8876709.1"/>
    </source>
</evidence>
<accession>A0A963YTK4</accession>
<proteinExistence type="predicted"/>
<name>A0A963YTK4_9PROT</name>
<organism evidence="1 2">
    <name type="scientific">Acidisoma silvae</name>
    <dbReference type="NCBI Taxonomy" id="2802396"/>
    <lineage>
        <taxon>Bacteria</taxon>
        <taxon>Pseudomonadati</taxon>
        <taxon>Pseudomonadota</taxon>
        <taxon>Alphaproteobacteria</taxon>
        <taxon>Acetobacterales</taxon>
        <taxon>Acidocellaceae</taxon>
        <taxon>Acidisoma</taxon>
    </lineage>
</organism>
<evidence type="ECO:0000313" key="2">
    <source>
        <dbReference type="Proteomes" id="UP000708298"/>
    </source>
</evidence>
<comment type="caution">
    <text evidence="1">The sequence shown here is derived from an EMBL/GenBank/DDBJ whole genome shotgun (WGS) entry which is preliminary data.</text>
</comment>
<dbReference type="RefSeq" id="WP_227322367.1">
    <property type="nucleotide sequence ID" value="NZ_JAESVB010000007.1"/>
</dbReference>
<dbReference type="Proteomes" id="UP000708298">
    <property type="component" value="Unassembled WGS sequence"/>
</dbReference>
<reference evidence="1" key="2">
    <citation type="submission" date="2021-01" db="EMBL/GenBank/DDBJ databases">
        <authorList>
            <person name="Mieszkin S."/>
            <person name="Pouder E."/>
            <person name="Alain K."/>
        </authorList>
    </citation>
    <scope>NUCLEOTIDE SEQUENCE</scope>
    <source>
        <strain evidence="1">HW T2.11</strain>
    </source>
</reference>
<reference evidence="1" key="1">
    <citation type="journal article" date="2021" name="Microorganisms">
        <title>Acidisoma silvae sp. nov. and Acidisomacellulosilytica sp. nov., Two Acidophilic Bacteria Isolated from Decaying Wood, Hydrolyzing Cellulose and Producing Poly-3-hydroxybutyrate.</title>
        <authorList>
            <person name="Mieszkin S."/>
            <person name="Pouder E."/>
            <person name="Uroz S."/>
            <person name="Simon-Colin C."/>
            <person name="Alain K."/>
        </authorList>
    </citation>
    <scope>NUCLEOTIDE SEQUENCE</scope>
    <source>
        <strain evidence="1">HW T2.11</strain>
    </source>
</reference>
<keyword evidence="2" id="KW-1185">Reference proteome</keyword>
<dbReference type="EMBL" id="JAESVB010000007">
    <property type="protein sequence ID" value="MCB8876709.1"/>
    <property type="molecule type" value="Genomic_DNA"/>
</dbReference>
<dbReference type="AlphaFoldDB" id="A0A963YTK4"/>